<dbReference type="InterPro" id="IPR050219">
    <property type="entry name" value="DnaG_primase"/>
</dbReference>
<dbReference type="KEGG" id="cfus:CYFUS_004477"/>
<dbReference type="SUPFAM" id="SSF57783">
    <property type="entry name" value="Zinc beta-ribbon"/>
    <property type="match status" value="1"/>
</dbReference>
<dbReference type="Pfam" id="PF08275">
    <property type="entry name" value="DNAG_N"/>
    <property type="match status" value="1"/>
</dbReference>
<dbReference type="Proteomes" id="UP000217257">
    <property type="component" value="Chromosome"/>
</dbReference>
<dbReference type="AlphaFoldDB" id="A0A250J674"/>
<evidence type="ECO:0000259" key="6">
    <source>
        <dbReference type="SMART" id="SM00400"/>
    </source>
</evidence>
<dbReference type="GO" id="GO:0008270">
    <property type="term" value="F:zinc ion binding"/>
    <property type="evidence" value="ECO:0007669"/>
    <property type="project" value="UniProtKB-KW"/>
</dbReference>
<dbReference type="PANTHER" id="PTHR30313:SF2">
    <property type="entry name" value="DNA PRIMASE"/>
    <property type="match status" value="1"/>
</dbReference>
<reference evidence="7 8" key="1">
    <citation type="submission" date="2017-06" db="EMBL/GenBank/DDBJ databases">
        <title>Sequencing and comparative analysis of myxobacterial genomes.</title>
        <authorList>
            <person name="Rupp O."/>
            <person name="Goesmann A."/>
            <person name="Sogaard-Andersen L."/>
        </authorList>
    </citation>
    <scope>NUCLEOTIDE SEQUENCE [LARGE SCALE GENOMIC DNA]</scope>
    <source>
        <strain evidence="7 8">DSM 52655</strain>
    </source>
</reference>
<accession>A0A250J674</accession>
<dbReference type="InterPro" id="IPR034151">
    <property type="entry name" value="TOPRIM_DnaG_bac"/>
</dbReference>
<evidence type="ECO:0000256" key="4">
    <source>
        <dbReference type="ARBA" id="ARBA00022842"/>
    </source>
</evidence>
<gene>
    <name evidence="7" type="ORF">CYFUS_004477</name>
</gene>
<dbReference type="GO" id="GO:0005737">
    <property type="term" value="C:cytoplasm"/>
    <property type="evidence" value="ECO:0007669"/>
    <property type="project" value="TreeGrafter"/>
</dbReference>
<dbReference type="EMBL" id="CP022098">
    <property type="protein sequence ID" value="ATB39038.1"/>
    <property type="molecule type" value="Genomic_DNA"/>
</dbReference>
<proteinExistence type="predicted"/>
<dbReference type="GO" id="GO:0006269">
    <property type="term" value="P:DNA replication, synthesis of primer"/>
    <property type="evidence" value="ECO:0007669"/>
    <property type="project" value="InterPro"/>
</dbReference>
<feature type="domain" description="Zinc finger CHC2-type" evidence="6">
    <location>
        <begin position="33"/>
        <end position="87"/>
    </location>
</feature>
<evidence type="ECO:0000313" key="7">
    <source>
        <dbReference type="EMBL" id="ATB39038.1"/>
    </source>
</evidence>
<dbReference type="Gene3D" id="3.90.580.10">
    <property type="entry name" value="Zinc finger, CHC2-type domain"/>
    <property type="match status" value="1"/>
</dbReference>
<dbReference type="Pfam" id="PF13155">
    <property type="entry name" value="Toprim_2"/>
    <property type="match status" value="1"/>
</dbReference>
<evidence type="ECO:0000256" key="3">
    <source>
        <dbReference type="ARBA" id="ARBA00022833"/>
    </source>
</evidence>
<evidence type="ECO:0000256" key="2">
    <source>
        <dbReference type="ARBA" id="ARBA00022771"/>
    </source>
</evidence>
<dbReference type="Gene3D" id="3.90.980.10">
    <property type="entry name" value="DNA primase, catalytic core, N-terminal domain"/>
    <property type="match status" value="1"/>
</dbReference>
<dbReference type="GO" id="GO:0003899">
    <property type="term" value="F:DNA-directed RNA polymerase activity"/>
    <property type="evidence" value="ECO:0007669"/>
    <property type="project" value="InterPro"/>
</dbReference>
<name>A0A250J674_9BACT</name>
<dbReference type="InterPro" id="IPR013264">
    <property type="entry name" value="DNAG_N"/>
</dbReference>
<dbReference type="SUPFAM" id="SSF56731">
    <property type="entry name" value="DNA primase core"/>
    <property type="match status" value="1"/>
</dbReference>
<protein>
    <submittedName>
        <fullName evidence="7">DNA primase</fullName>
    </submittedName>
</protein>
<evidence type="ECO:0000256" key="5">
    <source>
        <dbReference type="ARBA" id="ARBA00023125"/>
    </source>
</evidence>
<dbReference type="Pfam" id="PF01807">
    <property type="entry name" value="Zn_ribbon_DnaG"/>
    <property type="match status" value="1"/>
</dbReference>
<keyword evidence="5" id="KW-0238">DNA-binding</keyword>
<dbReference type="InterPro" id="IPR037068">
    <property type="entry name" value="DNA_primase_core_N_sf"/>
</dbReference>
<keyword evidence="4" id="KW-0460">Magnesium</keyword>
<dbReference type="NCBIfam" id="TIGR01391">
    <property type="entry name" value="dnaG"/>
    <property type="match status" value="1"/>
</dbReference>
<keyword evidence="3" id="KW-0862">Zinc</keyword>
<sequence length="424" mass="46889">MSVKADVEEILGRIDIGALLSRYLELRREDEGYRGKCPFHVDEAASFHVLPRARVFRCTSCLVEGNALVFLQRYLGLSFDDAVRQLAGEAGVSLQAYDPFARERKQCQEACDLAAEHYRACLADPGQGKRARAYLEERGVQPERIQAFGLGWAPSDGDSLTRVLERVGLREAGVKVGLLSRTGQAHADAYRGRIMLPIHSREGRTSAFMGRLVEGEGVKYLMPEVTTLTYDEGKALYGLELARAKIGRSGCAVLVEGSFDCIWMHQAGFGNTVALYPNTLTPMRMKLLEEAGARELIFLLDGDVAGRRAVEWNSAAVFTQGIATRVALLPEGQDPDTHAMREGTEGVRRLLDSARPLMEHVLESLQGAVRAASLEDPKVHKRVYWIVRNVPRGPARTTFLERLSASIGLTSDELESRLFTRARG</sequence>
<evidence type="ECO:0000313" key="8">
    <source>
        <dbReference type="Proteomes" id="UP000217257"/>
    </source>
</evidence>
<dbReference type="InterPro" id="IPR006295">
    <property type="entry name" value="DNA_primase_DnaG"/>
</dbReference>
<keyword evidence="2" id="KW-0863">Zinc-finger</keyword>
<dbReference type="CDD" id="cd03364">
    <property type="entry name" value="TOPRIM_DnaG_primases"/>
    <property type="match status" value="1"/>
</dbReference>
<dbReference type="InterPro" id="IPR036977">
    <property type="entry name" value="DNA_primase_Znf_CHC2"/>
</dbReference>
<dbReference type="RefSeq" id="WP_157758599.1">
    <property type="nucleotide sequence ID" value="NZ_CP022098.1"/>
</dbReference>
<keyword evidence="1" id="KW-0479">Metal-binding</keyword>
<dbReference type="PANTHER" id="PTHR30313">
    <property type="entry name" value="DNA PRIMASE"/>
    <property type="match status" value="1"/>
</dbReference>
<evidence type="ECO:0000256" key="1">
    <source>
        <dbReference type="ARBA" id="ARBA00022723"/>
    </source>
</evidence>
<dbReference type="SMART" id="SM00400">
    <property type="entry name" value="ZnF_CHCC"/>
    <property type="match status" value="1"/>
</dbReference>
<dbReference type="Gene3D" id="3.40.1360.10">
    <property type="match status" value="1"/>
</dbReference>
<dbReference type="InterPro" id="IPR002694">
    <property type="entry name" value="Znf_CHC2"/>
</dbReference>
<organism evidence="7 8">
    <name type="scientific">Cystobacter fuscus</name>
    <dbReference type="NCBI Taxonomy" id="43"/>
    <lineage>
        <taxon>Bacteria</taxon>
        <taxon>Pseudomonadati</taxon>
        <taxon>Myxococcota</taxon>
        <taxon>Myxococcia</taxon>
        <taxon>Myxococcales</taxon>
        <taxon>Cystobacterineae</taxon>
        <taxon>Archangiaceae</taxon>
        <taxon>Cystobacter</taxon>
    </lineage>
</organism>
<dbReference type="GO" id="GO:0003677">
    <property type="term" value="F:DNA binding"/>
    <property type="evidence" value="ECO:0007669"/>
    <property type="project" value="UniProtKB-KW"/>
</dbReference>